<proteinExistence type="predicted"/>
<dbReference type="RefSeq" id="WP_279652028.1">
    <property type="nucleotide sequence ID" value="NZ_CP122539.1"/>
</dbReference>
<sequence>MMKNTNHLSIDRPLKKHLNTILKEFRKYRFSEPDTVPSKRKKKKVLFDILFDEYDTVGDLMKSFF</sequence>
<dbReference type="EMBL" id="CP122539">
    <property type="protein sequence ID" value="WGH76158.1"/>
    <property type="molecule type" value="Genomic_DNA"/>
</dbReference>
<evidence type="ECO:0000313" key="1">
    <source>
        <dbReference type="EMBL" id="WGH76158.1"/>
    </source>
</evidence>
<gene>
    <name evidence="1" type="ORF">P8625_03040</name>
</gene>
<name>A0ABY8L708_9FLAO</name>
<evidence type="ECO:0000313" key="2">
    <source>
        <dbReference type="Proteomes" id="UP001232001"/>
    </source>
</evidence>
<dbReference type="Proteomes" id="UP001232001">
    <property type="component" value="Chromosome"/>
</dbReference>
<accession>A0ABY8L708</accession>
<organism evidence="1 2">
    <name type="scientific">Tenacibaculum tangerinum</name>
    <dbReference type="NCBI Taxonomy" id="3038772"/>
    <lineage>
        <taxon>Bacteria</taxon>
        <taxon>Pseudomonadati</taxon>
        <taxon>Bacteroidota</taxon>
        <taxon>Flavobacteriia</taxon>
        <taxon>Flavobacteriales</taxon>
        <taxon>Flavobacteriaceae</taxon>
        <taxon>Tenacibaculum</taxon>
    </lineage>
</organism>
<keyword evidence="2" id="KW-1185">Reference proteome</keyword>
<protein>
    <submittedName>
        <fullName evidence="1">Uncharacterized protein</fullName>
    </submittedName>
</protein>
<reference evidence="1 2" key="1">
    <citation type="submission" date="2023-04" db="EMBL/GenBank/DDBJ databases">
        <title>Tenacibaculum tangerinum sp. nov., isolated from sea tidal flat of South Korea.</title>
        <authorList>
            <person name="Lee S.H."/>
            <person name="Kim J.-J."/>
        </authorList>
    </citation>
    <scope>NUCLEOTIDE SEQUENCE [LARGE SCALE GENOMIC DNA]</scope>
    <source>
        <strain evidence="1 2">GRR-S3-23</strain>
    </source>
</reference>